<organism evidence="1 2">
    <name type="scientific">Delftia acidovorans (strain DSM 14801 / SPH-1)</name>
    <dbReference type="NCBI Taxonomy" id="398578"/>
    <lineage>
        <taxon>Bacteria</taxon>
        <taxon>Pseudomonadati</taxon>
        <taxon>Pseudomonadota</taxon>
        <taxon>Betaproteobacteria</taxon>
        <taxon>Burkholderiales</taxon>
        <taxon>Comamonadaceae</taxon>
        <taxon>Delftia</taxon>
    </lineage>
</organism>
<gene>
    <name evidence="1" type="ordered locus">Daci_3206</name>
</gene>
<reference evidence="2" key="2">
    <citation type="submission" date="2007-11" db="EMBL/GenBank/DDBJ databases">
        <title>Complete sequence of Delftia acidovorans DSM 14801 / SPH-1.</title>
        <authorList>
            <person name="Copeland A."/>
            <person name="Lucas S."/>
            <person name="Lapidus A."/>
            <person name="Barry K."/>
            <person name="Glavina del Rio T."/>
            <person name="Dalin E."/>
            <person name="Tice H."/>
            <person name="Pitluck S."/>
            <person name="Lowry S."/>
            <person name="Clum A."/>
            <person name="Schmutz J."/>
            <person name="Larimer F."/>
            <person name="Land M."/>
            <person name="Hauser L."/>
            <person name="Kyrpides N."/>
            <person name="Kim E."/>
            <person name="Schleheck D."/>
            <person name="Richardson P."/>
        </authorList>
    </citation>
    <scope>NUCLEOTIDE SEQUENCE [LARGE SCALE GENOMIC DNA]</scope>
    <source>
        <strain evidence="2">DSM 14801 / SPH-1</strain>
    </source>
</reference>
<evidence type="ECO:0000313" key="2">
    <source>
        <dbReference type="Proteomes" id="UP000000784"/>
    </source>
</evidence>
<dbReference type="Proteomes" id="UP000000784">
    <property type="component" value="Chromosome"/>
</dbReference>
<dbReference type="AlphaFoldDB" id="A9BW28"/>
<accession>A9BW28</accession>
<dbReference type="HOGENOM" id="CLU_2860306_0_0_4"/>
<sequence>MSSDMPTYAELQAEIAQLRGEMLWYLPLINKAEQYHHTWAFLTEGTGIATANGYRAALGQKEKP</sequence>
<keyword evidence="2" id="KW-1185">Reference proteome</keyword>
<name>A9BW28_DELAS</name>
<protein>
    <submittedName>
        <fullName evidence="1">Uncharacterized protein</fullName>
    </submittedName>
</protein>
<reference evidence="1 2" key="1">
    <citation type="journal article" date="2004" name="Appl. Environ. Microbiol.">
        <title>Mineralization of individual congeners of linear alkylbenzenesulfonate by defined pairs of heterotrophic bacteria.</title>
        <authorList>
            <person name="Schleheck D."/>
            <person name="Knepper T.P."/>
            <person name="Fischer K."/>
            <person name="Cook A.M."/>
        </authorList>
    </citation>
    <scope>NUCLEOTIDE SEQUENCE [LARGE SCALE GENOMIC DNA]</scope>
    <source>
        <strain evidence="2">DSM 14801 / SPH-1</strain>
    </source>
</reference>
<dbReference type="KEGG" id="dac:Daci_3206"/>
<dbReference type="EMBL" id="CP000884">
    <property type="protein sequence ID" value="ABX35844.1"/>
    <property type="molecule type" value="Genomic_DNA"/>
</dbReference>
<dbReference type="STRING" id="398578.Daci_3206"/>
<proteinExistence type="predicted"/>
<evidence type="ECO:0000313" key="1">
    <source>
        <dbReference type="EMBL" id="ABX35844.1"/>
    </source>
</evidence>